<evidence type="ECO:0000313" key="1">
    <source>
        <dbReference type="EMBL" id="EFE24296.1"/>
    </source>
</evidence>
<reference evidence="1 2" key="1">
    <citation type="submission" date="2010-02" db="EMBL/GenBank/DDBJ databases">
        <authorList>
            <person name="Weinstock G."/>
            <person name="Sodergren E."/>
            <person name="Clifton S."/>
            <person name="Fulton L."/>
            <person name="Fulton B."/>
            <person name="Courtney L."/>
            <person name="Fronick C."/>
            <person name="Harrison M."/>
            <person name="Strong C."/>
            <person name="Farmer C."/>
            <person name="Delahaunty K."/>
            <person name="Markovic C."/>
            <person name="Hall O."/>
            <person name="Minx P."/>
            <person name="Tomlinson C."/>
            <person name="Mitreva M."/>
            <person name="Nelson J."/>
            <person name="Hou S."/>
            <person name="Wollam A."/>
            <person name="Pepin K.H."/>
            <person name="Johnson M."/>
            <person name="Bhonagiri V."/>
            <person name="Zhang X."/>
            <person name="Suruliraj S."/>
            <person name="Warren W."/>
            <person name="Chinwalla A."/>
            <person name="Mardis E.R."/>
            <person name="Wilson R.K."/>
        </authorList>
    </citation>
    <scope>NUCLEOTIDE SEQUENCE [LARGE SCALE GENOMIC DNA]</scope>
    <source>
        <strain evidence="1 2">ATCC 23685</strain>
    </source>
</reference>
<dbReference type="HOGENOM" id="CLU_3042928_0_0_6"/>
<protein>
    <submittedName>
        <fullName evidence="1">Uncharacterized protein</fullName>
    </submittedName>
</protein>
<dbReference type="EMBL" id="ADGK01000025">
    <property type="protein sequence ID" value="EFE24296.1"/>
    <property type="molecule type" value="Genomic_DNA"/>
</dbReference>
<proteinExistence type="predicted"/>
<organism evidence="1 2">
    <name type="scientific">Edwardsiella tarda ATCC 23685</name>
    <dbReference type="NCBI Taxonomy" id="500638"/>
    <lineage>
        <taxon>Bacteria</taxon>
        <taxon>Pseudomonadati</taxon>
        <taxon>Pseudomonadota</taxon>
        <taxon>Gammaproteobacteria</taxon>
        <taxon>Enterobacterales</taxon>
        <taxon>Hafniaceae</taxon>
        <taxon>Edwardsiella</taxon>
    </lineage>
</organism>
<sequence>MMQNIAPEKCAQMHTINIYAAFSLPINNLIDLKSSIKRQEQGKAGQEKLMRKET</sequence>
<evidence type="ECO:0000313" key="2">
    <source>
        <dbReference type="Proteomes" id="UP000003692"/>
    </source>
</evidence>
<name>D4F1R4_EDWTA</name>
<comment type="caution">
    <text evidence="1">The sequence shown here is derived from an EMBL/GenBank/DDBJ whole genome shotgun (WGS) entry which is preliminary data.</text>
</comment>
<dbReference type="AlphaFoldDB" id="D4F1R4"/>
<dbReference type="Proteomes" id="UP000003692">
    <property type="component" value="Unassembled WGS sequence"/>
</dbReference>
<accession>D4F1R4</accession>
<gene>
    <name evidence="1" type="ORF">EDWATA_00657</name>
</gene>